<keyword evidence="4" id="KW-0812">Transmembrane</keyword>
<dbReference type="SMART" id="SM00283">
    <property type="entry name" value="MA"/>
    <property type="match status" value="1"/>
</dbReference>
<keyword evidence="1 3" id="KW-0807">Transducer</keyword>
<feature type="transmembrane region" description="Helical" evidence="4">
    <location>
        <begin position="182"/>
        <end position="205"/>
    </location>
</feature>
<keyword evidence="4" id="KW-0472">Membrane</keyword>
<gene>
    <name evidence="7" type="ORF">AADV58_09375</name>
</gene>
<dbReference type="PROSITE" id="PS50885">
    <property type="entry name" value="HAMP"/>
    <property type="match status" value="1"/>
</dbReference>
<accession>A0ABZ2XC07</accession>
<dbReference type="RefSeq" id="WP_341743003.1">
    <property type="nucleotide sequence ID" value="NZ_CP151406.1"/>
</dbReference>
<proteinExistence type="inferred from homology"/>
<dbReference type="SUPFAM" id="SSF58104">
    <property type="entry name" value="Methyl-accepting chemotaxis protein (MCP) signaling domain"/>
    <property type="match status" value="1"/>
</dbReference>
<evidence type="ECO:0000256" key="1">
    <source>
        <dbReference type="ARBA" id="ARBA00023224"/>
    </source>
</evidence>
<dbReference type="EMBL" id="CP151406">
    <property type="protein sequence ID" value="WZJ20171.1"/>
    <property type="molecule type" value="Genomic_DNA"/>
</dbReference>
<protein>
    <submittedName>
        <fullName evidence="7">Methyl-accepting chemotaxis protein</fullName>
    </submittedName>
</protein>
<evidence type="ECO:0000259" key="5">
    <source>
        <dbReference type="PROSITE" id="PS50111"/>
    </source>
</evidence>
<organism evidence="7 8">
    <name type="scientific">Azonexus hydrophilus</name>
    <dbReference type="NCBI Taxonomy" id="418702"/>
    <lineage>
        <taxon>Bacteria</taxon>
        <taxon>Pseudomonadati</taxon>
        <taxon>Pseudomonadota</taxon>
        <taxon>Betaproteobacteria</taxon>
        <taxon>Rhodocyclales</taxon>
        <taxon>Azonexaceae</taxon>
        <taxon>Azonexus</taxon>
    </lineage>
</organism>
<dbReference type="PRINTS" id="PR00260">
    <property type="entry name" value="CHEMTRNSDUCR"/>
</dbReference>
<dbReference type="Gene3D" id="1.10.287.950">
    <property type="entry name" value="Methyl-accepting chemotaxis protein"/>
    <property type="match status" value="1"/>
</dbReference>
<dbReference type="CDD" id="cd11386">
    <property type="entry name" value="MCP_signal"/>
    <property type="match status" value="1"/>
</dbReference>
<dbReference type="InterPro" id="IPR024478">
    <property type="entry name" value="HlyB_4HB_MCP"/>
</dbReference>
<sequence length="536" mass="57302">MSIAMRIVLLIALAIAGLIGLGGFSLYQMAKINNGVKETNEVTIPGILKLEEAQIAFLRARPFLLNVLLEVEQSKREASVQRFNERIAEMNAAFADYEKLISDDKDREFLLRDKKTAEAYGEFAKQYMAAALAGKREEAADIWRNAAQTVNGLTNALVEHANYIKSKSESAAKDAYDIHNTAINLVVGAIVLLGLLVATIGLLIYRHVSGGLDRMVTIFTGIEKDLDFTGRLDVAGNDELAKVAHAFNGLLERLQQSFRKMSRHAESVNQAAQRVSTAARQMSVASQYQSEAASSMAAAVEEMTVSVNHVADRAEDTRRLATSAGSVAARGQNIIGETVLSINGIATTVQSASEQLTALEKQSEKISTIVSVIKDIADQTNLLALNAAIEAARAGEQGRGFAVVADEVRKLAERTGHSTQEIAVTIQEMLSGAQGAVHSIQSVEGAVASGVGYAEQASGAMQEIGNGSTETVGMVSDITSAIREQGVASTDIAQQVEKIAQMAEENSAAAQSTSGTSEEMVKLAQEMHDIVAQYRV</sequence>
<dbReference type="InterPro" id="IPR004089">
    <property type="entry name" value="MCPsignal_dom"/>
</dbReference>
<evidence type="ECO:0000256" key="4">
    <source>
        <dbReference type="SAM" id="Phobius"/>
    </source>
</evidence>
<feature type="domain" description="Methyl-accepting transducer" evidence="5">
    <location>
        <begin position="264"/>
        <end position="500"/>
    </location>
</feature>
<keyword evidence="8" id="KW-1185">Reference proteome</keyword>
<dbReference type="Pfam" id="PF00672">
    <property type="entry name" value="HAMP"/>
    <property type="match status" value="1"/>
</dbReference>
<name>A0ABZ2XC07_9RHOO</name>
<reference evidence="7 8" key="1">
    <citation type="submission" date="2024-04" db="EMBL/GenBank/DDBJ databases">
        <title>Dissimilatory iodate-reducing microorganisms contribute to the enrichment of iodine in groundwater.</title>
        <authorList>
            <person name="Jiang Z."/>
        </authorList>
    </citation>
    <scope>NUCLEOTIDE SEQUENCE [LARGE SCALE GENOMIC DNA]</scope>
    <source>
        <strain evidence="7 8">NCP973</strain>
    </source>
</reference>
<dbReference type="Proteomes" id="UP001479520">
    <property type="component" value="Chromosome"/>
</dbReference>
<evidence type="ECO:0000313" key="8">
    <source>
        <dbReference type="Proteomes" id="UP001479520"/>
    </source>
</evidence>
<dbReference type="SMART" id="SM00304">
    <property type="entry name" value="HAMP"/>
    <property type="match status" value="2"/>
</dbReference>
<dbReference type="Pfam" id="PF00015">
    <property type="entry name" value="MCPsignal"/>
    <property type="match status" value="1"/>
</dbReference>
<evidence type="ECO:0000256" key="2">
    <source>
        <dbReference type="ARBA" id="ARBA00029447"/>
    </source>
</evidence>
<dbReference type="InterPro" id="IPR004090">
    <property type="entry name" value="Chemotax_Me-accpt_rcpt"/>
</dbReference>
<dbReference type="PANTHER" id="PTHR32089">
    <property type="entry name" value="METHYL-ACCEPTING CHEMOTAXIS PROTEIN MCPB"/>
    <property type="match status" value="1"/>
</dbReference>
<evidence type="ECO:0000259" key="6">
    <source>
        <dbReference type="PROSITE" id="PS50885"/>
    </source>
</evidence>
<dbReference type="PANTHER" id="PTHR32089:SF112">
    <property type="entry name" value="LYSOZYME-LIKE PROTEIN-RELATED"/>
    <property type="match status" value="1"/>
</dbReference>
<dbReference type="PROSITE" id="PS50111">
    <property type="entry name" value="CHEMOTAXIS_TRANSDUC_2"/>
    <property type="match status" value="1"/>
</dbReference>
<dbReference type="InterPro" id="IPR003660">
    <property type="entry name" value="HAMP_dom"/>
</dbReference>
<evidence type="ECO:0000313" key="7">
    <source>
        <dbReference type="EMBL" id="WZJ20171.1"/>
    </source>
</evidence>
<comment type="similarity">
    <text evidence="2">Belongs to the methyl-accepting chemotaxis (MCP) protein family.</text>
</comment>
<evidence type="ECO:0000256" key="3">
    <source>
        <dbReference type="PROSITE-ProRule" id="PRU00284"/>
    </source>
</evidence>
<dbReference type="CDD" id="cd06225">
    <property type="entry name" value="HAMP"/>
    <property type="match status" value="1"/>
</dbReference>
<feature type="domain" description="HAMP" evidence="6">
    <location>
        <begin position="206"/>
        <end position="259"/>
    </location>
</feature>
<keyword evidence="4" id="KW-1133">Transmembrane helix</keyword>
<dbReference type="Pfam" id="PF12729">
    <property type="entry name" value="4HB_MCP_1"/>
    <property type="match status" value="1"/>
</dbReference>